<dbReference type="OMA" id="CKMDYSY"/>
<evidence type="ECO:0000259" key="2">
    <source>
        <dbReference type="PROSITE" id="PS50003"/>
    </source>
</evidence>
<reference evidence="3" key="2">
    <citation type="submission" date="2025-09" db="UniProtKB">
        <authorList>
            <consortium name="Ensembl"/>
        </authorList>
    </citation>
    <scope>IDENTIFICATION</scope>
</reference>
<dbReference type="InParanoid" id="A0A672NV91"/>
<keyword evidence="1" id="KW-0344">Guanine-nucleotide releasing factor</keyword>
<dbReference type="InterPro" id="IPR041020">
    <property type="entry name" value="PH_16"/>
</dbReference>
<reference evidence="3" key="1">
    <citation type="submission" date="2025-08" db="UniProtKB">
        <authorList>
            <consortium name="Ensembl"/>
        </authorList>
    </citation>
    <scope>IDENTIFICATION</scope>
</reference>
<dbReference type="GO" id="GO:0035023">
    <property type="term" value="P:regulation of Rho protein signal transduction"/>
    <property type="evidence" value="ECO:0007669"/>
    <property type="project" value="TreeGrafter"/>
</dbReference>
<dbReference type="Gene3D" id="2.30.29.30">
    <property type="entry name" value="Pleckstrin-homology domain (PH domain)/Phosphotyrosine-binding domain (PTB)"/>
    <property type="match status" value="1"/>
</dbReference>
<dbReference type="Gene3D" id="1.10.287.2510">
    <property type="match status" value="1"/>
</dbReference>
<dbReference type="PANTHER" id="PTHR13944:SF23">
    <property type="entry name" value="RHO GUANINE NUCLEOTIDE EXCHANGE FACTOR 18"/>
    <property type="match status" value="1"/>
</dbReference>
<dbReference type="InterPro" id="IPR011993">
    <property type="entry name" value="PH-like_dom_sf"/>
</dbReference>
<evidence type="ECO:0000256" key="1">
    <source>
        <dbReference type="ARBA" id="ARBA00022658"/>
    </source>
</evidence>
<dbReference type="SMART" id="SM00233">
    <property type="entry name" value="PH"/>
    <property type="match status" value="1"/>
</dbReference>
<proteinExistence type="predicted"/>
<accession>A0A672NV91</accession>
<dbReference type="PANTHER" id="PTHR13944">
    <property type="entry name" value="AGAP007712-PA"/>
    <property type="match status" value="1"/>
</dbReference>
<feature type="domain" description="PH" evidence="2">
    <location>
        <begin position="79"/>
        <end position="194"/>
    </location>
</feature>
<keyword evidence="4" id="KW-1185">Reference proteome</keyword>
<dbReference type="InterPro" id="IPR051632">
    <property type="entry name" value="Rho_GEF"/>
</dbReference>
<dbReference type="Proteomes" id="UP000472262">
    <property type="component" value="Unassembled WGS sequence"/>
</dbReference>
<organism evidence="3 4">
    <name type="scientific">Sinocyclocheilus grahami</name>
    <name type="common">Dianchi golden-line fish</name>
    <name type="synonym">Barbus grahami</name>
    <dbReference type="NCBI Taxonomy" id="75366"/>
    <lineage>
        <taxon>Eukaryota</taxon>
        <taxon>Metazoa</taxon>
        <taxon>Chordata</taxon>
        <taxon>Craniata</taxon>
        <taxon>Vertebrata</taxon>
        <taxon>Euteleostomi</taxon>
        <taxon>Actinopterygii</taxon>
        <taxon>Neopterygii</taxon>
        <taxon>Teleostei</taxon>
        <taxon>Ostariophysi</taxon>
        <taxon>Cypriniformes</taxon>
        <taxon>Cyprinidae</taxon>
        <taxon>Cyprininae</taxon>
        <taxon>Sinocyclocheilus</taxon>
    </lineage>
</organism>
<dbReference type="Ensembl" id="ENSSGRT00000055961.1">
    <property type="protein sequence ID" value="ENSSGRP00000052382.1"/>
    <property type="gene ID" value="ENSSGRG00000027681.1"/>
</dbReference>
<protein>
    <recommendedName>
        <fullName evidence="2">PH domain-containing protein</fullName>
    </recommendedName>
</protein>
<dbReference type="SUPFAM" id="SSF50729">
    <property type="entry name" value="PH domain-like"/>
    <property type="match status" value="1"/>
</dbReference>
<evidence type="ECO:0000313" key="4">
    <source>
        <dbReference type="Proteomes" id="UP000472262"/>
    </source>
</evidence>
<dbReference type="Pfam" id="PF17838">
    <property type="entry name" value="PH_16"/>
    <property type="match status" value="1"/>
</dbReference>
<dbReference type="GO" id="GO:0005886">
    <property type="term" value="C:plasma membrane"/>
    <property type="evidence" value="ECO:0007669"/>
    <property type="project" value="TreeGrafter"/>
</dbReference>
<sequence length="222" mass="25545">MLDCPKRCFKSFFPLTVFQKISNLPIVRRLAGTEEHEGLAQALTLIKDVIVQVDAQVSLYEKEARLRDIASKVEPKSLGKIKDGRVFRKEDLSQGRRKLLYEGMVNWKAASGRLKGIMRALIPMHKYGAHQGISFDNKPSVISLQKLIVREVAHEERAMFLICASSNEPEMYEIHTASKEDRNTWITHIRQAVERSVSDEERLFSEEEEARVARFREFQGKT</sequence>
<evidence type="ECO:0000313" key="3">
    <source>
        <dbReference type="Ensembl" id="ENSSGRP00000052382.1"/>
    </source>
</evidence>
<dbReference type="InterPro" id="IPR001849">
    <property type="entry name" value="PH_domain"/>
</dbReference>
<name>A0A672NV91_SINGR</name>
<dbReference type="GO" id="GO:0005085">
    <property type="term" value="F:guanyl-nucleotide exchange factor activity"/>
    <property type="evidence" value="ECO:0007669"/>
    <property type="project" value="UniProtKB-KW"/>
</dbReference>
<dbReference type="PROSITE" id="PS50003">
    <property type="entry name" value="PH_DOMAIN"/>
    <property type="match status" value="1"/>
</dbReference>
<dbReference type="AlphaFoldDB" id="A0A672NV91"/>